<dbReference type="Proteomes" id="UP001153737">
    <property type="component" value="Chromosome 16"/>
</dbReference>
<dbReference type="EMBL" id="OU896722">
    <property type="protein sequence ID" value="CAG9817811.1"/>
    <property type="molecule type" value="Genomic_DNA"/>
</dbReference>
<evidence type="ECO:0000313" key="11">
    <source>
        <dbReference type="Proteomes" id="UP001153737"/>
    </source>
</evidence>
<evidence type="ECO:0000256" key="8">
    <source>
        <dbReference type="ARBA" id="ARBA00023145"/>
    </source>
</evidence>
<keyword evidence="2" id="KW-0645">Protease</keyword>
<keyword evidence="5" id="KW-0378">Hydrolase</keyword>
<evidence type="ECO:0000256" key="2">
    <source>
        <dbReference type="ARBA" id="ARBA00022670"/>
    </source>
</evidence>
<organism evidence="10 11">
    <name type="scientific">Phaedon cochleariae</name>
    <name type="common">Mustard beetle</name>
    <dbReference type="NCBI Taxonomy" id="80249"/>
    <lineage>
        <taxon>Eukaryota</taxon>
        <taxon>Metazoa</taxon>
        <taxon>Ecdysozoa</taxon>
        <taxon>Arthropoda</taxon>
        <taxon>Hexapoda</taxon>
        <taxon>Insecta</taxon>
        <taxon>Pterygota</taxon>
        <taxon>Neoptera</taxon>
        <taxon>Endopterygota</taxon>
        <taxon>Coleoptera</taxon>
        <taxon>Polyphaga</taxon>
        <taxon>Cucujiformia</taxon>
        <taxon>Chrysomeloidea</taxon>
        <taxon>Chrysomelidae</taxon>
        <taxon>Chrysomelinae</taxon>
        <taxon>Chrysomelini</taxon>
        <taxon>Phaedon</taxon>
    </lineage>
</organism>
<evidence type="ECO:0000256" key="3">
    <source>
        <dbReference type="ARBA" id="ARBA00022723"/>
    </source>
</evidence>
<dbReference type="InterPro" id="IPR021158">
    <property type="entry name" value="Pept_M10A_Zn_BS"/>
</dbReference>
<gene>
    <name evidence="10" type="ORF">PHAECO_LOCUS5294</name>
</gene>
<keyword evidence="7" id="KW-0482">Metalloprotease</keyword>
<dbReference type="SUPFAM" id="SSF47090">
    <property type="entry name" value="PGBD-like"/>
    <property type="match status" value="1"/>
</dbReference>
<keyword evidence="6" id="KW-0862">Zinc</keyword>
<keyword evidence="8" id="KW-0865">Zymogen</keyword>
<evidence type="ECO:0000256" key="6">
    <source>
        <dbReference type="ARBA" id="ARBA00022833"/>
    </source>
</evidence>
<evidence type="ECO:0000256" key="5">
    <source>
        <dbReference type="ARBA" id="ARBA00022801"/>
    </source>
</evidence>
<dbReference type="InterPro" id="IPR002477">
    <property type="entry name" value="Peptidoglycan-bd-like"/>
</dbReference>
<keyword evidence="4" id="KW-0732">Signal</keyword>
<sequence length="102" mass="11851">MHRSPRGFLTAFKQRYLMEYGYMDKSKDGAFALRTEESVRRSLEAMQRFAGLPATGRLDAATKRLLATPRCGLPDLEAERPRRTKRFALHGSKWPYTTLTWR</sequence>
<evidence type="ECO:0000256" key="1">
    <source>
        <dbReference type="ARBA" id="ARBA00001947"/>
    </source>
</evidence>
<protein>
    <recommendedName>
        <fullName evidence="9">Peptidoglycan binding-like domain-containing protein</fullName>
    </recommendedName>
</protein>
<keyword evidence="3" id="KW-0479">Metal-binding</keyword>
<dbReference type="GO" id="GO:0006508">
    <property type="term" value="P:proteolysis"/>
    <property type="evidence" value="ECO:0007669"/>
    <property type="project" value="UniProtKB-KW"/>
</dbReference>
<dbReference type="Pfam" id="PF01471">
    <property type="entry name" value="PG_binding_1"/>
    <property type="match status" value="1"/>
</dbReference>
<dbReference type="OrthoDB" id="406838at2759"/>
<evidence type="ECO:0000256" key="7">
    <source>
        <dbReference type="ARBA" id="ARBA00023049"/>
    </source>
</evidence>
<dbReference type="GO" id="GO:0031012">
    <property type="term" value="C:extracellular matrix"/>
    <property type="evidence" value="ECO:0007669"/>
    <property type="project" value="InterPro"/>
</dbReference>
<feature type="domain" description="Peptidoglycan binding-like" evidence="9">
    <location>
        <begin position="14"/>
        <end position="66"/>
    </location>
</feature>
<keyword evidence="11" id="KW-1185">Reference proteome</keyword>
<dbReference type="InterPro" id="IPR024079">
    <property type="entry name" value="MetalloPept_cat_dom_sf"/>
</dbReference>
<dbReference type="PROSITE" id="PS00546">
    <property type="entry name" value="CYSTEINE_SWITCH"/>
    <property type="match status" value="1"/>
</dbReference>
<dbReference type="InterPro" id="IPR036365">
    <property type="entry name" value="PGBD-like_sf"/>
</dbReference>
<accession>A0A9N9X4F2</accession>
<name>A0A9N9X4F2_PHACE</name>
<dbReference type="GO" id="GO:0004222">
    <property type="term" value="F:metalloendopeptidase activity"/>
    <property type="evidence" value="ECO:0007669"/>
    <property type="project" value="InterPro"/>
</dbReference>
<dbReference type="GO" id="GO:0030574">
    <property type="term" value="P:collagen catabolic process"/>
    <property type="evidence" value="ECO:0007669"/>
    <property type="project" value="TreeGrafter"/>
</dbReference>
<reference evidence="10" key="2">
    <citation type="submission" date="2022-10" db="EMBL/GenBank/DDBJ databases">
        <authorList>
            <consortium name="ENA_rothamsted_submissions"/>
            <consortium name="culmorum"/>
            <person name="King R."/>
        </authorList>
    </citation>
    <scope>NUCLEOTIDE SEQUENCE</scope>
</reference>
<evidence type="ECO:0000259" key="9">
    <source>
        <dbReference type="Pfam" id="PF01471"/>
    </source>
</evidence>
<dbReference type="GO" id="GO:0008270">
    <property type="term" value="F:zinc ion binding"/>
    <property type="evidence" value="ECO:0007669"/>
    <property type="project" value="InterPro"/>
</dbReference>
<dbReference type="GO" id="GO:0030198">
    <property type="term" value="P:extracellular matrix organization"/>
    <property type="evidence" value="ECO:0007669"/>
    <property type="project" value="TreeGrafter"/>
</dbReference>
<evidence type="ECO:0000256" key="4">
    <source>
        <dbReference type="ARBA" id="ARBA00022729"/>
    </source>
</evidence>
<proteinExistence type="predicted"/>
<reference evidence="10" key="1">
    <citation type="submission" date="2022-01" db="EMBL/GenBank/DDBJ databases">
        <authorList>
            <person name="King R."/>
        </authorList>
    </citation>
    <scope>NUCLEOTIDE SEQUENCE</scope>
</reference>
<dbReference type="PANTHER" id="PTHR10201:SF308">
    <property type="entry name" value="MATRIX METALLOPROTEINASE 2"/>
    <property type="match status" value="1"/>
</dbReference>
<evidence type="ECO:0000313" key="10">
    <source>
        <dbReference type="EMBL" id="CAG9817811.1"/>
    </source>
</evidence>
<dbReference type="GO" id="GO:0005615">
    <property type="term" value="C:extracellular space"/>
    <property type="evidence" value="ECO:0007669"/>
    <property type="project" value="TreeGrafter"/>
</dbReference>
<comment type="cofactor">
    <cofactor evidence="1">
        <name>Zn(2+)</name>
        <dbReference type="ChEBI" id="CHEBI:29105"/>
    </cofactor>
</comment>
<dbReference type="AlphaFoldDB" id="A0A9N9X4F2"/>
<dbReference type="PANTHER" id="PTHR10201">
    <property type="entry name" value="MATRIX METALLOPROTEINASE"/>
    <property type="match status" value="1"/>
</dbReference>
<dbReference type="Gene3D" id="3.40.390.10">
    <property type="entry name" value="Collagenase (Catalytic Domain)"/>
    <property type="match status" value="1"/>
</dbReference>